<sequence length="121" mass="13147">MDTKDPGLWAAVLEWLGQPSPTVQGFLMAMVIAVLRVMYDRKEKAWQRILLEGLLCGVLAVAGTALAALVLGFFWPEFEAPLGRLAVAIGGALGFFGVEAVRRLAIRLLRIKLTDIGEPRG</sequence>
<organism evidence="2 3">
    <name type="scientific">Aquipseudomonas alcaligenes</name>
    <name type="common">Pseudomonas alcaligenes</name>
    <dbReference type="NCBI Taxonomy" id="43263"/>
    <lineage>
        <taxon>Bacteria</taxon>
        <taxon>Pseudomonadati</taxon>
        <taxon>Pseudomonadota</taxon>
        <taxon>Gammaproteobacteria</taxon>
        <taxon>Pseudomonadales</taxon>
        <taxon>Pseudomonadaceae</taxon>
        <taxon>Aquipseudomonas</taxon>
    </lineage>
</organism>
<evidence type="ECO:0000313" key="3">
    <source>
        <dbReference type="Proteomes" id="UP001158730"/>
    </source>
</evidence>
<proteinExistence type="predicted"/>
<comment type="caution">
    <text evidence="2">The sequence shown here is derived from an EMBL/GenBank/DDBJ whole genome shotgun (WGS) entry which is preliminary data.</text>
</comment>
<feature type="transmembrane region" description="Helical" evidence="1">
    <location>
        <begin position="20"/>
        <end position="39"/>
    </location>
</feature>
<dbReference type="RefSeq" id="WP_280053948.1">
    <property type="nucleotide sequence ID" value="NZ_JAOBYN010000008.1"/>
</dbReference>
<protein>
    <submittedName>
        <fullName evidence="2">Phage holin, lambda family</fullName>
    </submittedName>
</protein>
<keyword evidence="1" id="KW-0812">Transmembrane</keyword>
<dbReference type="EMBL" id="JAOBYN010000008">
    <property type="protein sequence ID" value="MDH1055294.1"/>
    <property type="molecule type" value="Genomic_DNA"/>
</dbReference>
<accession>A0AA42N2H3</accession>
<reference evidence="2" key="1">
    <citation type="submission" date="2022-09" db="EMBL/GenBank/DDBJ databases">
        <title>Intensive care unit water sources are persistently colonized with multi-drug resistant bacteria and are the site of extensive horizontal gene transfer of antibiotic resistance genes.</title>
        <authorList>
            <person name="Diorio-Toth L."/>
        </authorList>
    </citation>
    <scope>NUCLEOTIDE SEQUENCE</scope>
    <source>
        <strain evidence="2">GD03990</strain>
    </source>
</reference>
<evidence type="ECO:0000256" key="1">
    <source>
        <dbReference type="SAM" id="Phobius"/>
    </source>
</evidence>
<dbReference type="InterPro" id="IPR006481">
    <property type="entry name" value="Phage_lambda_GpS_holin"/>
</dbReference>
<keyword evidence="1" id="KW-0472">Membrane</keyword>
<feature type="transmembrane region" description="Helical" evidence="1">
    <location>
        <begin position="81"/>
        <end position="101"/>
    </location>
</feature>
<name>A0AA42N2H3_AQUAC</name>
<keyword evidence="1" id="KW-1133">Transmembrane helix</keyword>
<gene>
    <name evidence="2" type="ORF">N5C05_11040</name>
</gene>
<dbReference type="AlphaFoldDB" id="A0AA42N2H3"/>
<feature type="transmembrane region" description="Helical" evidence="1">
    <location>
        <begin position="51"/>
        <end position="75"/>
    </location>
</feature>
<dbReference type="Pfam" id="PF05106">
    <property type="entry name" value="Phage_holin_3_1"/>
    <property type="match status" value="1"/>
</dbReference>
<dbReference type="NCBIfam" id="TIGR01594">
    <property type="entry name" value="holin_lambda"/>
    <property type="match status" value="1"/>
</dbReference>
<evidence type="ECO:0000313" key="2">
    <source>
        <dbReference type="EMBL" id="MDH1055294.1"/>
    </source>
</evidence>
<dbReference type="Proteomes" id="UP001158730">
    <property type="component" value="Unassembled WGS sequence"/>
</dbReference>